<gene>
    <name evidence="1" type="ORF">SAMN05518684_106200</name>
</gene>
<dbReference type="STRING" id="1601833.SAMN05518684_106200"/>
<accession>A0A1H9TZ85</accession>
<keyword evidence="2" id="KW-1185">Reference proteome</keyword>
<dbReference type="InterPro" id="IPR021080">
    <property type="entry name" value="Minor_capsid_protein"/>
</dbReference>
<evidence type="ECO:0000313" key="2">
    <source>
        <dbReference type="Proteomes" id="UP000198571"/>
    </source>
</evidence>
<reference evidence="2" key="1">
    <citation type="submission" date="2016-10" db="EMBL/GenBank/DDBJ databases">
        <authorList>
            <person name="Varghese N."/>
            <person name="Submissions S."/>
        </authorList>
    </citation>
    <scope>NUCLEOTIDE SEQUENCE [LARGE SCALE GENOMIC DNA]</scope>
    <source>
        <strain evidence="2">S9</strain>
    </source>
</reference>
<protein>
    <submittedName>
        <fullName evidence="1">Minor capsid protein</fullName>
    </submittedName>
</protein>
<dbReference type="Proteomes" id="UP000198571">
    <property type="component" value="Unassembled WGS sequence"/>
</dbReference>
<dbReference type="OrthoDB" id="2221953at2"/>
<name>A0A1H9TZ85_9BACI</name>
<proteinExistence type="predicted"/>
<dbReference type="EMBL" id="FOGT01000006">
    <property type="protein sequence ID" value="SES02680.1"/>
    <property type="molecule type" value="Genomic_DNA"/>
</dbReference>
<organism evidence="1 2">
    <name type="scientific">Salipaludibacillus aurantiacus</name>
    <dbReference type="NCBI Taxonomy" id="1601833"/>
    <lineage>
        <taxon>Bacteria</taxon>
        <taxon>Bacillati</taxon>
        <taxon>Bacillota</taxon>
        <taxon>Bacilli</taxon>
        <taxon>Bacillales</taxon>
        <taxon>Bacillaceae</taxon>
    </lineage>
</organism>
<evidence type="ECO:0000313" key="1">
    <source>
        <dbReference type="EMBL" id="SES02680.1"/>
    </source>
</evidence>
<dbReference type="Pfam" id="PF11114">
    <property type="entry name" value="Minor_capsid_2"/>
    <property type="match status" value="1"/>
</dbReference>
<dbReference type="AlphaFoldDB" id="A0A1H9TZ85"/>
<sequence length="119" mass="13858">MMNMSVHAVLNTKKIKQRAQKSFGRAQFVMDSQVLNDSNDYIPADDWNLRDSSLTHSNLGEGDIKWRTPYGRKLYYNPQFNFSTDKNPQAQGLWFEAAKSKDKDSWITQSKKEFEANFN</sequence>